<accession>A0A2X2INF7</accession>
<reference evidence="2 3" key="1">
    <citation type="submission" date="2018-06" db="EMBL/GenBank/DDBJ databases">
        <authorList>
            <consortium name="Pathogen Informatics"/>
            <person name="Doyle S."/>
        </authorList>
    </citation>
    <scope>NUCLEOTIDE SEQUENCE [LARGE SCALE GENOMIC DNA]</scope>
    <source>
        <strain evidence="2 3">NCTC11343</strain>
    </source>
</reference>
<sequence>MKAISFIKKHATVMLAGAAIIGFSSFKVIKLNNENKDTDLIFTYVPPAGSPAPYSDTNVKNTANWQRSSTSCSDSEDQDVACSIAVPSTSTMNSGNNIDPSKVTIETFQHSTNNYGVSPSSASTPEYNDPLNKPLDP</sequence>
<dbReference type="EMBL" id="UAUU01000002">
    <property type="protein sequence ID" value="SPZ83787.1"/>
    <property type="molecule type" value="Genomic_DNA"/>
</dbReference>
<dbReference type="RefSeq" id="WP_070565113.1">
    <property type="nucleotide sequence ID" value="NZ_CP068086.1"/>
</dbReference>
<feature type="compositionally biased region" description="Polar residues" evidence="1">
    <location>
        <begin position="109"/>
        <end position="126"/>
    </location>
</feature>
<feature type="compositionally biased region" description="Polar residues" evidence="1">
    <location>
        <begin position="55"/>
        <end position="73"/>
    </location>
</feature>
<dbReference type="AlphaFoldDB" id="A0A2X2INF7"/>
<evidence type="ECO:0000313" key="3">
    <source>
        <dbReference type="Proteomes" id="UP000251241"/>
    </source>
</evidence>
<feature type="region of interest" description="Disordered" evidence="1">
    <location>
        <begin position="53"/>
        <end position="77"/>
    </location>
</feature>
<gene>
    <name evidence="2" type="ORF">NCTC11343_00306</name>
</gene>
<evidence type="ECO:0000313" key="2">
    <source>
        <dbReference type="EMBL" id="SPZ83787.1"/>
    </source>
</evidence>
<feature type="region of interest" description="Disordered" evidence="1">
    <location>
        <begin position="109"/>
        <end position="137"/>
    </location>
</feature>
<name>A0A2X2INF7_SPHMU</name>
<protein>
    <submittedName>
        <fullName evidence="2">Uncharacterized protein</fullName>
    </submittedName>
</protein>
<proteinExistence type="predicted"/>
<organism evidence="2 3">
    <name type="scientific">Sphingobacterium multivorum</name>
    <dbReference type="NCBI Taxonomy" id="28454"/>
    <lineage>
        <taxon>Bacteria</taxon>
        <taxon>Pseudomonadati</taxon>
        <taxon>Bacteroidota</taxon>
        <taxon>Sphingobacteriia</taxon>
        <taxon>Sphingobacteriales</taxon>
        <taxon>Sphingobacteriaceae</taxon>
        <taxon>Sphingobacterium</taxon>
    </lineage>
</organism>
<dbReference type="GeneID" id="97179215"/>
<evidence type="ECO:0000256" key="1">
    <source>
        <dbReference type="SAM" id="MobiDB-lite"/>
    </source>
</evidence>
<dbReference type="Proteomes" id="UP000251241">
    <property type="component" value="Unassembled WGS sequence"/>
</dbReference>